<gene>
    <name evidence="2" type="ORF">TSPGSL018_10114</name>
</gene>
<sequence length="412" mass="44885">MDYGGYVQRPGAVLGAPARSFGGVAEPSVYHFQQKAALLPDFTQHDRGSYGVQRTEWGDTFETNNAHGHPLGRGPTQALPRTSVSHNVLRPRGGVVKPYQRNRYSGSHEVQTAPPSLRPRALRPDHIHVPHGYPQDTWQEAEYVSPQPFTATPGHQTSTQYGNEYPAREPSEGNRQGHYSREPPLQGHGRRWAWQEGDTSEEENNFSTFLSRFRGSRRPARMEPASSDDASLQVSESAVIDSLDNNNMDSPARFPQQRSRMRQYGGNPLGPPPGHAYHGEASVLSSGPQVARSSQHPAYHRPRRPRPSAELATEAPLEGRARRPSSQGARTRGAPVPRAEGAGDAAKGGAASARRWGSALLGVGTRPQAGGEAAAPAKDGAPLVTPWRVAVRDPRSPPVPPRDGWVRFARDV</sequence>
<dbReference type="AlphaFoldDB" id="A0A061S5Q2"/>
<evidence type="ECO:0000313" key="2">
    <source>
        <dbReference type="EMBL" id="JAC80507.1"/>
    </source>
</evidence>
<feature type="compositionally biased region" description="Polar residues" evidence="1">
    <location>
        <begin position="147"/>
        <end position="162"/>
    </location>
</feature>
<feature type="compositionally biased region" description="Polar residues" evidence="1">
    <location>
        <begin position="283"/>
        <end position="296"/>
    </location>
</feature>
<protein>
    <submittedName>
        <fullName evidence="2">Uncharacterized protein</fullName>
    </submittedName>
</protein>
<feature type="region of interest" description="Disordered" evidence="1">
    <location>
        <begin position="97"/>
        <end position="133"/>
    </location>
</feature>
<accession>A0A061S5Q2</accession>
<feature type="compositionally biased region" description="Low complexity" evidence="1">
    <location>
        <begin position="338"/>
        <end position="353"/>
    </location>
</feature>
<dbReference type="EMBL" id="GBEZ01004737">
    <property type="protein sequence ID" value="JAC80507.1"/>
    <property type="molecule type" value="Transcribed_RNA"/>
</dbReference>
<proteinExistence type="predicted"/>
<name>A0A061S5Q2_9CHLO</name>
<feature type="region of interest" description="Disordered" evidence="1">
    <location>
        <begin position="213"/>
        <end position="353"/>
    </location>
</feature>
<evidence type="ECO:0000256" key="1">
    <source>
        <dbReference type="SAM" id="MobiDB-lite"/>
    </source>
</evidence>
<organism evidence="2">
    <name type="scientific">Tetraselmis sp. GSL018</name>
    <dbReference type="NCBI Taxonomy" id="582737"/>
    <lineage>
        <taxon>Eukaryota</taxon>
        <taxon>Viridiplantae</taxon>
        <taxon>Chlorophyta</taxon>
        <taxon>core chlorophytes</taxon>
        <taxon>Chlorodendrophyceae</taxon>
        <taxon>Chlorodendrales</taxon>
        <taxon>Chlorodendraceae</taxon>
        <taxon>Tetraselmis</taxon>
    </lineage>
</organism>
<feature type="region of interest" description="Disordered" evidence="1">
    <location>
        <begin position="147"/>
        <end position="191"/>
    </location>
</feature>
<reference evidence="2" key="1">
    <citation type="submission" date="2014-05" db="EMBL/GenBank/DDBJ databases">
        <title>The transcriptome of the halophilic microalga Tetraselmis sp. GSL018 isolated from the Great Salt Lake, Utah.</title>
        <authorList>
            <person name="Jinkerson R.E."/>
            <person name="D'Adamo S."/>
            <person name="Posewitz M.C."/>
        </authorList>
    </citation>
    <scope>NUCLEOTIDE SEQUENCE</scope>
    <source>
        <strain evidence="2">GSL018</strain>
    </source>
</reference>
<feature type="region of interest" description="Disordered" evidence="1">
    <location>
        <begin position="62"/>
        <end position="84"/>
    </location>
</feature>